<keyword evidence="4" id="KW-0732">Signal</keyword>
<dbReference type="GO" id="GO:0005886">
    <property type="term" value="C:plasma membrane"/>
    <property type="evidence" value="ECO:0007669"/>
    <property type="project" value="TreeGrafter"/>
</dbReference>
<keyword evidence="3" id="KW-0560">Oxidoreductase</keyword>
<feature type="chain" id="PRO_5027948143" evidence="4">
    <location>
        <begin position="24"/>
        <end position="661"/>
    </location>
</feature>
<dbReference type="PROSITE" id="PS00080">
    <property type="entry name" value="MULTICOPPER_OXIDASE2"/>
    <property type="match status" value="1"/>
</dbReference>
<feature type="domain" description="Plastocyanin-like" evidence="7">
    <location>
        <begin position="91"/>
        <end position="199"/>
    </location>
</feature>
<sequence>MWTRTALCSLCVLALGIGTQTQAKLRTMELERTVDFGQDVGGSSHPCYRPCGEPMQCNYTMTLSLYSTWSMHCGDCPRTKSHCSLPGCITAGGTDRVVYAANLMVPGPAVHVCEGDTVRVRVENAYPNEGVTLHWHGVWMRSTPHMDGVPYISQCPIQPSNVFEYMFRAYPAGTHIWHAHIGFLETDGLFGSLVVRERRSADPHADLYDEDLAEHALMVWHWYPHRSDEYLPLRLHRNESVSGAGLLVNGKGVIQDVGGVRGLDAPHEEIRVQQGKRYRLRLAFNSAIYCPVHLSIDNHTMTAIASDGGDIKPVQVDSLMLNAGERWDVVVAADQPVDQYWVRMQALGDCGAAKGRVFQQAALVYEGSNAAKPAGQRPNYESSGRVGKLLNPMQVVATDYSQYELVHLMDLENVEPSVHGDISGPADHILYMTLDFKFYDELAAPGPYPQNNAVTFEFPAVPMILERYEKDPDRFLCTAATAHEHCIDTYCSCPLREILPLGALVEIVLVDETTDRAQDHPYHIHGTNFHVVAAGSVGASVSMAEVRRRNERGDIAKRLDATAPLKDTVSVPSQGYTVLRFRTKNPGFWFFHCHVSNHVHLGMGLVLQVGNHSDMPAVPHNFPRCGNYVFDPEVPDDSGSSSAVPSWTAALVLAVVARCLV</sequence>
<name>A0A6P9AFF3_THRPL</name>
<keyword evidence="2" id="KW-0479">Metal-binding</keyword>
<protein>
    <submittedName>
        <fullName evidence="9">Laccase-4-like</fullName>
    </submittedName>
</protein>
<dbReference type="CDD" id="cd13858">
    <property type="entry name" value="CuRO_1_tcLCC2_insect_like"/>
    <property type="match status" value="1"/>
</dbReference>
<dbReference type="InParanoid" id="A0A6P9AFF3"/>
<evidence type="ECO:0000313" key="8">
    <source>
        <dbReference type="Proteomes" id="UP000515158"/>
    </source>
</evidence>
<accession>A0A6P9AFF3</accession>
<dbReference type="GO" id="GO:0016491">
    <property type="term" value="F:oxidoreductase activity"/>
    <property type="evidence" value="ECO:0007669"/>
    <property type="project" value="UniProtKB-KW"/>
</dbReference>
<dbReference type="OrthoDB" id="2121828at2759"/>
<feature type="signal peptide" evidence="4">
    <location>
        <begin position="1"/>
        <end position="23"/>
    </location>
</feature>
<evidence type="ECO:0000259" key="6">
    <source>
        <dbReference type="Pfam" id="PF07731"/>
    </source>
</evidence>
<organism evidence="9">
    <name type="scientific">Thrips palmi</name>
    <name type="common">Melon thrips</name>
    <dbReference type="NCBI Taxonomy" id="161013"/>
    <lineage>
        <taxon>Eukaryota</taxon>
        <taxon>Metazoa</taxon>
        <taxon>Ecdysozoa</taxon>
        <taxon>Arthropoda</taxon>
        <taxon>Hexapoda</taxon>
        <taxon>Insecta</taxon>
        <taxon>Pterygota</taxon>
        <taxon>Neoptera</taxon>
        <taxon>Paraneoptera</taxon>
        <taxon>Thysanoptera</taxon>
        <taxon>Terebrantia</taxon>
        <taxon>Thripoidea</taxon>
        <taxon>Thripidae</taxon>
        <taxon>Thrips</taxon>
    </lineage>
</organism>
<dbReference type="Pfam" id="PF00394">
    <property type="entry name" value="Cu-oxidase"/>
    <property type="match status" value="1"/>
</dbReference>
<reference evidence="9" key="1">
    <citation type="submission" date="2025-08" db="UniProtKB">
        <authorList>
            <consortium name="RefSeq"/>
        </authorList>
    </citation>
    <scope>IDENTIFICATION</scope>
    <source>
        <tissue evidence="9">Total insect</tissue>
    </source>
</reference>
<proteinExistence type="inferred from homology"/>
<dbReference type="InterPro" id="IPR002355">
    <property type="entry name" value="Cu_oxidase_Cu_BS"/>
</dbReference>
<dbReference type="FunFam" id="2.60.40.420:FF:000045">
    <property type="entry name" value="Laccase 2"/>
    <property type="match status" value="1"/>
</dbReference>
<dbReference type="InterPro" id="IPR001117">
    <property type="entry name" value="Cu-oxidase_2nd"/>
</dbReference>
<dbReference type="PANTHER" id="PTHR11709:SF232">
    <property type="entry name" value="STRAW, ISOFORM G"/>
    <property type="match status" value="1"/>
</dbReference>
<dbReference type="CDD" id="cd13884">
    <property type="entry name" value="CuRO_2_tcLCC_insect_like"/>
    <property type="match status" value="1"/>
</dbReference>
<dbReference type="InterPro" id="IPR011706">
    <property type="entry name" value="Cu-oxidase_C"/>
</dbReference>
<dbReference type="InterPro" id="IPR011707">
    <property type="entry name" value="Cu-oxidase-like_N"/>
</dbReference>
<evidence type="ECO:0000259" key="5">
    <source>
        <dbReference type="Pfam" id="PF00394"/>
    </source>
</evidence>
<dbReference type="Gene3D" id="2.60.40.420">
    <property type="entry name" value="Cupredoxins - blue copper proteins"/>
    <property type="match status" value="3"/>
</dbReference>
<dbReference type="CDD" id="cd13905">
    <property type="entry name" value="CuRO_3_tcLLC2_insect_like"/>
    <property type="match status" value="1"/>
</dbReference>
<dbReference type="Proteomes" id="UP000515158">
    <property type="component" value="Unplaced"/>
</dbReference>
<dbReference type="GeneID" id="117654473"/>
<feature type="domain" description="Plastocyanin-like" evidence="5">
    <location>
        <begin position="217"/>
        <end position="367"/>
    </location>
</feature>
<dbReference type="InterPro" id="IPR045087">
    <property type="entry name" value="Cu-oxidase_fam"/>
</dbReference>
<dbReference type="InterPro" id="IPR008972">
    <property type="entry name" value="Cupredoxin"/>
</dbReference>
<evidence type="ECO:0000313" key="9">
    <source>
        <dbReference type="RefSeq" id="XP_034257023.1"/>
    </source>
</evidence>
<dbReference type="Pfam" id="PF07731">
    <property type="entry name" value="Cu-oxidase_2"/>
    <property type="match status" value="1"/>
</dbReference>
<feature type="domain" description="Plastocyanin-like" evidence="6">
    <location>
        <begin position="495"/>
        <end position="611"/>
    </location>
</feature>
<dbReference type="GO" id="GO:0005507">
    <property type="term" value="F:copper ion binding"/>
    <property type="evidence" value="ECO:0007669"/>
    <property type="project" value="InterPro"/>
</dbReference>
<evidence type="ECO:0000256" key="4">
    <source>
        <dbReference type="SAM" id="SignalP"/>
    </source>
</evidence>
<evidence type="ECO:0000256" key="3">
    <source>
        <dbReference type="ARBA" id="ARBA00023002"/>
    </source>
</evidence>
<dbReference type="RefSeq" id="XP_034257023.1">
    <property type="nucleotide sequence ID" value="XM_034401132.1"/>
</dbReference>
<comment type="similarity">
    <text evidence="1">Belongs to the multicopper oxidase family.</text>
</comment>
<gene>
    <name evidence="9" type="primary">LOC117654473</name>
</gene>
<evidence type="ECO:0000259" key="7">
    <source>
        <dbReference type="Pfam" id="PF07732"/>
    </source>
</evidence>
<evidence type="ECO:0000256" key="1">
    <source>
        <dbReference type="ARBA" id="ARBA00010609"/>
    </source>
</evidence>
<dbReference type="SUPFAM" id="SSF49503">
    <property type="entry name" value="Cupredoxins"/>
    <property type="match status" value="3"/>
</dbReference>
<dbReference type="GO" id="GO:0006826">
    <property type="term" value="P:iron ion transport"/>
    <property type="evidence" value="ECO:0007669"/>
    <property type="project" value="TreeGrafter"/>
</dbReference>
<keyword evidence="8" id="KW-1185">Reference proteome</keyword>
<dbReference type="Pfam" id="PF07732">
    <property type="entry name" value="Cu-oxidase_3"/>
    <property type="match status" value="1"/>
</dbReference>
<dbReference type="PANTHER" id="PTHR11709">
    <property type="entry name" value="MULTI-COPPER OXIDASE"/>
    <property type="match status" value="1"/>
</dbReference>
<dbReference type="AlphaFoldDB" id="A0A6P9AFF3"/>
<evidence type="ECO:0000256" key="2">
    <source>
        <dbReference type="ARBA" id="ARBA00022723"/>
    </source>
</evidence>
<dbReference type="KEGG" id="tpal:117654473"/>